<accession>A0A6I6CUV8</accession>
<sequence length="466" mass="50722">MTRHLIICLLATLLLISLPGRADAQLPELGNPVDTVLSPAEERQIGAEVFERLRARGGVIEDPLLDAYLNDLGIRLMSSSNDTQFAPQMVIVDNPMINAFTVPGGYIAVFSGLMLAAENESELAGVVAHEIAHATQRHIAQMVAAQTGNSMTAVAGFIAGILLGAIDPQLGAAVATAGIAGAAQSAINYTRMHEREADRIAIDTLLRADIDPRGMASFFETLQRRAGADPGRQFEFLRTHPMNSERISAIRDRLAGLPSNRFGASDSQSFRLARARLAALTGRSGLSLDPADETYRQAVVAQRQGRHDQAIDKLRPLYDSNPGNRWYALPLARALNDVGETEAADRILDDLISLYPGDTTLLRVEVDWMLDRGDAETAYETARRAVESRPGDAEAALTLSRAASAADRPLEHHEQLGRYFLLKDNLVAAHQELETAYTFTANNPRAQARIESTLQEIERRAGQTDD</sequence>
<feature type="signal peptide" evidence="7">
    <location>
        <begin position="1"/>
        <end position="24"/>
    </location>
</feature>
<dbReference type="GO" id="GO:0004222">
    <property type="term" value="F:metalloendopeptidase activity"/>
    <property type="evidence" value="ECO:0007669"/>
    <property type="project" value="InterPro"/>
</dbReference>
<gene>
    <name evidence="9" type="ORF">GM160_02365</name>
</gene>
<dbReference type="InterPro" id="IPR051156">
    <property type="entry name" value="Mito/Outer_Membr_Metalloprot"/>
</dbReference>
<feature type="chain" id="PRO_5026034690" evidence="7">
    <location>
        <begin position="25"/>
        <end position="466"/>
    </location>
</feature>
<evidence type="ECO:0000313" key="10">
    <source>
        <dbReference type="Proteomes" id="UP000427716"/>
    </source>
</evidence>
<evidence type="ECO:0000256" key="2">
    <source>
        <dbReference type="ARBA" id="ARBA00022670"/>
    </source>
</evidence>
<dbReference type="InterPro" id="IPR011990">
    <property type="entry name" value="TPR-like_helical_dom_sf"/>
</dbReference>
<protein>
    <submittedName>
        <fullName evidence="9">M48 family metalloprotease</fullName>
    </submittedName>
</protein>
<dbReference type="Gene3D" id="1.25.40.10">
    <property type="entry name" value="Tetratricopeptide repeat domain"/>
    <property type="match status" value="1"/>
</dbReference>
<dbReference type="PANTHER" id="PTHR22726:SF1">
    <property type="entry name" value="METALLOENDOPEPTIDASE OMA1, MITOCHONDRIAL"/>
    <property type="match status" value="1"/>
</dbReference>
<evidence type="ECO:0000313" key="9">
    <source>
        <dbReference type="EMBL" id="QGT77829.1"/>
    </source>
</evidence>
<evidence type="ECO:0000256" key="1">
    <source>
        <dbReference type="ARBA" id="ARBA00001947"/>
    </source>
</evidence>
<keyword evidence="5" id="KW-0862">Zinc</keyword>
<organism evidence="9 10">
    <name type="scientific">Guyparkeria halophila</name>
    <dbReference type="NCBI Taxonomy" id="47960"/>
    <lineage>
        <taxon>Bacteria</taxon>
        <taxon>Pseudomonadati</taxon>
        <taxon>Pseudomonadota</taxon>
        <taxon>Gammaproteobacteria</taxon>
        <taxon>Chromatiales</taxon>
        <taxon>Thioalkalibacteraceae</taxon>
        <taxon>Guyparkeria</taxon>
    </lineage>
</organism>
<dbReference type="GO" id="GO:0051603">
    <property type="term" value="P:proteolysis involved in protein catabolic process"/>
    <property type="evidence" value="ECO:0007669"/>
    <property type="project" value="TreeGrafter"/>
</dbReference>
<evidence type="ECO:0000259" key="8">
    <source>
        <dbReference type="Pfam" id="PF01435"/>
    </source>
</evidence>
<name>A0A6I6CUV8_9GAMM</name>
<keyword evidence="10" id="KW-1185">Reference proteome</keyword>
<evidence type="ECO:0000256" key="6">
    <source>
        <dbReference type="ARBA" id="ARBA00023049"/>
    </source>
</evidence>
<reference evidence="9 10" key="1">
    <citation type="submission" date="2019-11" db="EMBL/GenBank/DDBJ databases">
        <authorList>
            <person name="Zhang J."/>
            <person name="Sun C."/>
        </authorList>
    </citation>
    <scope>NUCLEOTIDE SEQUENCE [LARGE SCALE GENOMIC DNA]</scope>
    <source>
        <strain evidence="10">sp2</strain>
    </source>
</reference>
<dbReference type="KEGG" id="ghl:GM160_02365"/>
<dbReference type="RefSeq" id="WP_156227847.1">
    <property type="nucleotide sequence ID" value="NZ_CP046415.1"/>
</dbReference>
<keyword evidence="7" id="KW-0732">Signal</keyword>
<comment type="cofactor">
    <cofactor evidence="1">
        <name>Zn(2+)</name>
        <dbReference type="ChEBI" id="CHEBI:29105"/>
    </cofactor>
</comment>
<proteinExistence type="predicted"/>
<dbReference type="SUPFAM" id="SSF48452">
    <property type="entry name" value="TPR-like"/>
    <property type="match status" value="1"/>
</dbReference>
<evidence type="ECO:0000256" key="3">
    <source>
        <dbReference type="ARBA" id="ARBA00022723"/>
    </source>
</evidence>
<dbReference type="Proteomes" id="UP000427716">
    <property type="component" value="Chromosome"/>
</dbReference>
<dbReference type="AlphaFoldDB" id="A0A6I6CUV8"/>
<dbReference type="GO" id="GO:0016020">
    <property type="term" value="C:membrane"/>
    <property type="evidence" value="ECO:0007669"/>
    <property type="project" value="TreeGrafter"/>
</dbReference>
<dbReference type="Pfam" id="PF14559">
    <property type="entry name" value="TPR_19"/>
    <property type="match status" value="1"/>
</dbReference>
<feature type="domain" description="Peptidase M48" evidence="8">
    <location>
        <begin position="66"/>
        <end position="253"/>
    </location>
</feature>
<dbReference type="GO" id="GO:0046872">
    <property type="term" value="F:metal ion binding"/>
    <property type="evidence" value="ECO:0007669"/>
    <property type="project" value="UniProtKB-KW"/>
</dbReference>
<keyword evidence="2 9" id="KW-0645">Protease</keyword>
<keyword evidence="4" id="KW-0378">Hydrolase</keyword>
<dbReference type="Pfam" id="PF01435">
    <property type="entry name" value="Peptidase_M48"/>
    <property type="match status" value="1"/>
</dbReference>
<evidence type="ECO:0000256" key="5">
    <source>
        <dbReference type="ARBA" id="ARBA00022833"/>
    </source>
</evidence>
<evidence type="ECO:0000256" key="4">
    <source>
        <dbReference type="ARBA" id="ARBA00022801"/>
    </source>
</evidence>
<dbReference type="Gene3D" id="3.30.2010.10">
    <property type="entry name" value="Metalloproteases ('zincins'), catalytic domain"/>
    <property type="match status" value="1"/>
</dbReference>
<keyword evidence="6 9" id="KW-0482">Metalloprotease</keyword>
<dbReference type="EMBL" id="CP046415">
    <property type="protein sequence ID" value="QGT77829.1"/>
    <property type="molecule type" value="Genomic_DNA"/>
</dbReference>
<evidence type="ECO:0000256" key="7">
    <source>
        <dbReference type="SAM" id="SignalP"/>
    </source>
</evidence>
<keyword evidence="3" id="KW-0479">Metal-binding</keyword>
<dbReference type="InterPro" id="IPR001915">
    <property type="entry name" value="Peptidase_M48"/>
</dbReference>
<dbReference type="PANTHER" id="PTHR22726">
    <property type="entry name" value="METALLOENDOPEPTIDASE OMA1"/>
    <property type="match status" value="1"/>
</dbReference>